<dbReference type="InterPro" id="IPR039476">
    <property type="entry name" value="P2CMN_synthase_LarB"/>
</dbReference>
<dbReference type="PANTHER" id="PTHR43064:SF1">
    <property type="entry name" value="SLL1489 PROTEIN"/>
    <property type="match status" value="1"/>
</dbReference>
<dbReference type="AlphaFoldDB" id="A0A926D3Z6"/>
<dbReference type="NCBIfam" id="NF033503">
    <property type="entry name" value="LarB"/>
    <property type="match status" value="1"/>
</dbReference>
<evidence type="ECO:0000313" key="3">
    <source>
        <dbReference type="Proteomes" id="UP000623172"/>
    </source>
</evidence>
<dbReference type="GO" id="GO:0016787">
    <property type="term" value="F:hydrolase activity"/>
    <property type="evidence" value="ECO:0007669"/>
    <property type="project" value="InterPro"/>
</dbReference>
<dbReference type="Proteomes" id="UP000623172">
    <property type="component" value="Unassembled WGS sequence"/>
</dbReference>
<dbReference type="SMART" id="SM01001">
    <property type="entry name" value="AIRC"/>
    <property type="match status" value="1"/>
</dbReference>
<feature type="domain" description="PurE" evidence="1">
    <location>
        <begin position="120"/>
        <end position="252"/>
    </location>
</feature>
<dbReference type="PANTHER" id="PTHR43064">
    <property type="entry name" value="PHOSPHORIBOSYLAMINOIMIDAZOLE CARBOXYLASE-RELATED"/>
    <property type="match status" value="1"/>
</dbReference>
<evidence type="ECO:0000313" key="2">
    <source>
        <dbReference type="EMBL" id="MBC8531970.1"/>
    </source>
</evidence>
<gene>
    <name evidence="2" type="primary">larB</name>
    <name evidence="2" type="ORF">H8696_08940</name>
</gene>
<dbReference type="InterPro" id="IPR000031">
    <property type="entry name" value="PurE_dom"/>
</dbReference>
<dbReference type="Gene3D" id="3.40.50.1970">
    <property type="match status" value="1"/>
</dbReference>
<organism evidence="2 3">
    <name type="scientific">Gehongia tenuis</name>
    <dbReference type="NCBI Taxonomy" id="2763655"/>
    <lineage>
        <taxon>Bacteria</taxon>
        <taxon>Bacillati</taxon>
        <taxon>Bacillota</taxon>
        <taxon>Clostridia</taxon>
        <taxon>Christensenellales</taxon>
        <taxon>Christensenellaceae</taxon>
        <taxon>Gehongia</taxon>
    </lineage>
</organism>
<sequence length="253" mass="26931">MTEQELKKFLKDYQEGHVSLDQAVKRIRNMPYEDLGFAKIDHHRGLRVGFPEVIYCAGKTVEQCAAIASHMVAGGTDNILMTRASREVYDAVAALYPWAHYHEAARICHVLKGKIAESERPIAVVAAGTSDLPVAEEAAVTAWAMGQKVERIYDVGVAGLHRLLAQMPKLREAKCLVVVAGMEGALPSVVAGLVEAPVIAVPTSVGYGANFGGLSALLTMINSCASGISVVNIDNGFGGGYQAALIGRMAEPK</sequence>
<evidence type="ECO:0000259" key="1">
    <source>
        <dbReference type="SMART" id="SM01001"/>
    </source>
</evidence>
<dbReference type="Pfam" id="PF00731">
    <property type="entry name" value="AIRC"/>
    <property type="match status" value="1"/>
</dbReference>
<proteinExistence type="predicted"/>
<accession>A0A926D3Z6</accession>
<dbReference type="EMBL" id="JACRSR010000003">
    <property type="protein sequence ID" value="MBC8531970.1"/>
    <property type="molecule type" value="Genomic_DNA"/>
</dbReference>
<name>A0A926D3Z6_9FIRM</name>
<comment type="caution">
    <text evidence="2">The sequence shown here is derived from an EMBL/GenBank/DDBJ whole genome shotgun (WGS) entry which is preliminary data.</text>
</comment>
<dbReference type="RefSeq" id="WP_249316848.1">
    <property type="nucleotide sequence ID" value="NZ_JACRSR010000003.1"/>
</dbReference>
<reference evidence="2" key="1">
    <citation type="submission" date="2020-08" db="EMBL/GenBank/DDBJ databases">
        <title>Genome public.</title>
        <authorList>
            <person name="Liu C."/>
            <person name="Sun Q."/>
        </authorList>
    </citation>
    <scope>NUCLEOTIDE SEQUENCE</scope>
    <source>
        <strain evidence="2">NSJ-53</strain>
    </source>
</reference>
<dbReference type="GO" id="GO:0006189">
    <property type="term" value="P:'de novo' IMP biosynthetic process"/>
    <property type="evidence" value="ECO:0007669"/>
    <property type="project" value="InterPro"/>
</dbReference>
<keyword evidence="3" id="KW-1185">Reference proteome</keyword>
<dbReference type="SUPFAM" id="SSF52255">
    <property type="entry name" value="N5-CAIR mutase (phosphoribosylaminoimidazole carboxylase, PurE)"/>
    <property type="match status" value="1"/>
</dbReference>
<protein>
    <submittedName>
        <fullName evidence="2">Nickel pincer cofactor biosynthesis protein LarB</fullName>
    </submittedName>
</protein>